<comment type="caution">
    <text evidence="2">The sequence shown here is derived from an EMBL/GenBank/DDBJ whole genome shotgun (WGS) entry which is preliminary data.</text>
</comment>
<gene>
    <name evidence="2" type="ORF">FOZ60_010167</name>
</gene>
<evidence type="ECO:0000313" key="3">
    <source>
        <dbReference type="Proteomes" id="UP000541610"/>
    </source>
</evidence>
<dbReference type="EMBL" id="JABANP010000041">
    <property type="protein sequence ID" value="KAF4693769.1"/>
    <property type="molecule type" value="Genomic_DNA"/>
</dbReference>
<sequence>MFSSLSFLVLGGGGSTRRAPPPNGTTLPPSTTSSGGKSTSPPSGGKPFSPPSGGKPTIQPSGGKPPSLPSAMKPTVAPFGGHPTSPPSWGRYQMDYGDFVYRSKGAPQVTMILNVTKDGRGMFTIDCGRGTYRDGWFPLHEIGDNPYYDKLIKFPPGDVHHRAWLDNARAVCPGVHIPDWDLNEFNVNRNGNVETSLHDATQVLKRWWVPLDAGRYSSNYSTSNFRLHYQVQGNGFVQVLLGCPPGGGYRGGFTGWKPYRLVSQGPGMPYSLTPIRGHGSVRELLNAFEMVCPLWRGSFKLEDFEMVRFATPGIMYAFGQYPYDRLYRDPLS</sequence>
<evidence type="ECO:0000313" key="2">
    <source>
        <dbReference type="EMBL" id="KAF4693769.1"/>
    </source>
</evidence>
<feature type="region of interest" description="Disordered" evidence="1">
    <location>
        <begin position="1"/>
        <end position="87"/>
    </location>
</feature>
<feature type="compositionally biased region" description="Low complexity" evidence="1">
    <location>
        <begin position="24"/>
        <end position="57"/>
    </location>
</feature>
<name>A0A7J6PC89_PEROL</name>
<accession>A0A7J6PC89</accession>
<dbReference type="AlphaFoldDB" id="A0A7J6PC89"/>
<protein>
    <submittedName>
        <fullName evidence="2">Uncharacterized protein</fullName>
    </submittedName>
</protein>
<evidence type="ECO:0000256" key="1">
    <source>
        <dbReference type="SAM" id="MobiDB-lite"/>
    </source>
</evidence>
<organism evidence="2 3">
    <name type="scientific">Perkinsus olseni</name>
    <name type="common">Perkinsus atlanticus</name>
    <dbReference type="NCBI Taxonomy" id="32597"/>
    <lineage>
        <taxon>Eukaryota</taxon>
        <taxon>Sar</taxon>
        <taxon>Alveolata</taxon>
        <taxon>Perkinsozoa</taxon>
        <taxon>Perkinsea</taxon>
        <taxon>Perkinsida</taxon>
        <taxon>Perkinsidae</taxon>
        <taxon>Perkinsus</taxon>
    </lineage>
</organism>
<dbReference type="Proteomes" id="UP000541610">
    <property type="component" value="Unassembled WGS sequence"/>
</dbReference>
<proteinExistence type="predicted"/>
<reference evidence="2 3" key="1">
    <citation type="submission" date="2020-04" db="EMBL/GenBank/DDBJ databases">
        <title>Perkinsus olseni comparative genomics.</title>
        <authorList>
            <person name="Bogema D.R."/>
        </authorList>
    </citation>
    <scope>NUCLEOTIDE SEQUENCE [LARGE SCALE GENOMIC DNA]</scope>
    <source>
        <strain evidence="2">00978-12</strain>
    </source>
</reference>